<dbReference type="Gene3D" id="1.20.5.1700">
    <property type="match status" value="1"/>
</dbReference>
<evidence type="ECO:0000256" key="1">
    <source>
        <dbReference type="ARBA" id="ARBA00023054"/>
    </source>
</evidence>
<protein>
    <submittedName>
        <fullName evidence="3">Uncharacterized protein</fullName>
    </submittedName>
</protein>
<keyword evidence="1 2" id="KW-0175">Coiled coil</keyword>
<dbReference type="RefSeq" id="XP_002110962.1">
    <property type="nucleotide sequence ID" value="XM_002110926.1"/>
</dbReference>
<keyword evidence="4" id="KW-1185">Reference proteome</keyword>
<dbReference type="PANTHER" id="PTHR18870">
    <property type="entry name" value="PROTEIN TAG-278-RELATED"/>
    <property type="match status" value="1"/>
</dbReference>
<sequence>MASQKSLMSQEELQFRLSKKVAELTKVVHLLFTKNREKELEVEAVKEAYEKEIAIVIADAKTRISKLENDNIQQQQAHQSELQQLHEEYSQQLLERDEALNKKDLSFIDQRNQLVRDNESLNFEVKSLREERNKLIQKMNKDIGELSSERDDIDIKLNQEIEDLKQELKKAKNRIHDLTENLKDSSKDTTQQIESLTKELNEVRQSKEANQNKVKKLEADIKTLKRKLEDKNRISPKSEVYRVTQKYENEIAKLKREIQKFRMELLNREDNYNRVFAEQQPILIDQTTIKLPNYPSLQLSMKSREKISSLPSLDATAAIVGNKYSKKR</sequence>
<dbReference type="GeneID" id="6752175"/>
<dbReference type="InParanoid" id="B3RS10"/>
<feature type="coiled-coil region" evidence="2">
    <location>
        <begin position="57"/>
        <end position="271"/>
    </location>
</feature>
<dbReference type="EMBL" id="DS985243">
    <property type="protein sequence ID" value="EDV26966.1"/>
    <property type="molecule type" value="Genomic_DNA"/>
</dbReference>
<gene>
    <name evidence="3" type="ORF">TRIADDRAFT_54435</name>
</gene>
<dbReference type="HOGENOM" id="CLU_722179_0_0_1"/>
<dbReference type="OrthoDB" id="75801at2759"/>
<dbReference type="OMA" id="VKNHERE"/>
<evidence type="ECO:0000313" key="3">
    <source>
        <dbReference type="EMBL" id="EDV26966.1"/>
    </source>
</evidence>
<reference evidence="3 4" key="1">
    <citation type="journal article" date="2008" name="Nature">
        <title>The Trichoplax genome and the nature of placozoans.</title>
        <authorList>
            <person name="Srivastava M."/>
            <person name="Begovic E."/>
            <person name="Chapman J."/>
            <person name="Putnam N.H."/>
            <person name="Hellsten U."/>
            <person name="Kawashima T."/>
            <person name="Kuo A."/>
            <person name="Mitros T."/>
            <person name="Salamov A."/>
            <person name="Carpenter M.L."/>
            <person name="Signorovitch A.Y."/>
            <person name="Moreno M.A."/>
            <person name="Kamm K."/>
            <person name="Grimwood J."/>
            <person name="Schmutz J."/>
            <person name="Shapiro H."/>
            <person name="Grigoriev I.V."/>
            <person name="Buss L.W."/>
            <person name="Schierwater B."/>
            <person name="Dellaporta S.L."/>
            <person name="Rokhsar D.S."/>
        </authorList>
    </citation>
    <scope>NUCLEOTIDE SEQUENCE [LARGE SCALE GENOMIC DNA]</scope>
    <source>
        <strain evidence="3 4">Grell-BS-1999</strain>
    </source>
</reference>
<proteinExistence type="predicted"/>
<dbReference type="KEGG" id="tad:TRIADDRAFT_54435"/>
<dbReference type="CTD" id="6752175"/>
<dbReference type="Proteomes" id="UP000009022">
    <property type="component" value="Unassembled WGS sequence"/>
</dbReference>
<organism evidence="3 4">
    <name type="scientific">Trichoplax adhaerens</name>
    <name type="common">Trichoplax reptans</name>
    <dbReference type="NCBI Taxonomy" id="10228"/>
    <lineage>
        <taxon>Eukaryota</taxon>
        <taxon>Metazoa</taxon>
        <taxon>Placozoa</taxon>
        <taxon>Uniplacotomia</taxon>
        <taxon>Trichoplacea</taxon>
        <taxon>Trichoplacidae</taxon>
        <taxon>Trichoplax</taxon>
    </lineage>
</organism>
<name>B3RS10_TRIAD</name>
<dbReference type="PANTHER" id="PTHR18870:SF9">
    <property type="entry name" value="PROTEIN TAG-278-RELATED"/>
    <property type="match status" value="1"/>
</dbReference>
<dbReference type="eggNOG" id="ENOG502S85P">
    <property type="taxonomic scope" value="Eukaryota"/>
</dbReference>
<accession>B3RS10</accession>
<evidence type="ECO:0000313" key="4">
    <source>
        <dbReference type="Proteomes" id="UP000009022"/>
    </source>
</evidence>
<evidence type="ECO:0000256" key="2">
    <source>
        <dbReference type="SAM" id="Coils"/>
    </source>
</evidence>
<dbReference type="AlphaFoldDB" id="B3RS10"/>